<comment type="caution">
    <text evidence="1">The sequence shown here is derived from an EMBL/GenBank/DDBJ whole genome shotgun (WGS) entry which is preliminary data.</text>
</comment>
<name>A0ABQ1GWA4_9SPHN</name>
<keyword evidence="2" id="KW-1185">Reference proteome</keyword>
<reference evidence="2" key="1">
    <citation type="journal article" date="2019" name="Int. J. Syst. Evol. Microbiol.">
        <title>The Global Catalogue of Microorganisms (GCM) 10K type strain sequencing project: providing services to taxonomists for standard genome sequencing and annotation.</title>
        <authorList>
            <consortium name="The Broad Institute Genomics Platform"/>
            <consortium name="The Broad Institute Genome Sequencing Center for Infectious Disease"/>
            <person name="Wu L."/>
            <person name="Ma J."/>
        </authorList>
    </citation>
    <scope>NUCLEOTIDE SEQUENCE [LARGE SCALE GENOMIC DNA]</scope>
    <source>
        <strain evidence="2">CGMCC 1.10106</strain>
    </source>
</reference>
<dbReference type="Gene3D" id="3.40.47.10">
    <property type="match status" value="2"/>
</dbReference>
<evidence type="ECO:0000313" key="2">
    <source>
        <dbReference type="Proteomes" id="UP000618591"/>
    </source>
</evidence>
<dbReference type="InterPro" id="IPR016039">
    <property type="entry name" value="Thiolase-like"/>
</dbReference>
<dbReference type="Proteomes" id="UP000618591">
    <property type="component" value="Unassembled WGS sequence"/>
</dbReference>
<proteinExistence type="predicted"/>
<accession>A0ABQ1GWA4</accession>
<organism evidence="1 2">
    <name type="scientific">Sphingomonas psychrolutea</name>
    <dbReference type="NCBI Taxonomy" id="1259676"/>
    <lineage>
        <taxon>Bacteria</taxon>
        <taxon>Pseudomonadati</taxon>
        <taxon>Pseudomonadota</taxon>
        <taxon>Alphaproteobacteria</taxon>
        <taxon>Sphingomonadales</taxon>
        <taxon>Sphingomonadaceae</taxon>
        <taxon>Sphingomonas</taxon>
    </lineage>
</organism>
<sequence length="475" mass="49935">MSGRFISGASGYLPLLRLDRAAAAKALRFSGLGGRGAGTRAVAGWDEDALTLAVEASRALVSESAPAKFIFASTSAPFFERSQATLAIEALALPVATRSNDVAGSRRCAVAALLDAVQGSGDTVIAAGEKRPARAGSAQHFRFGDGGVAVRVGDVGAARFIGSASLSRDLVDTYASREHPTPYVYEERFVREVSARDVIAPTIRAACADAGIDPSAITHAAVHEPLPNLWRDIAKLSGVTAPNYATDLEAKAGDLGAAHALYAFALALDAAKAGDIILLASFGSGCDALLFEATGDTPGSSVASAMLATGIVTTDYVRFLSLTGEIALDWGVRSEFEQKAQGTVLERHGRNTIGFIGGRDSAGNVQFPKSRMPVRPGATGPEPMADIRLADVAANLVSVTADRLNYTPDPPFWFGLVQFDGGARVLMELTDADPKGFSVGDPLAMRLRIKGIDRKRGFRTYFWKAAPHVRPSLEN</sequence>
<dbReference type="RefSeq" id="WP_188447506.1">
    <property type="nucleotide sequence ID" value="NZ_BMDW01000013.1"/>
</dbReference>
<dbReference type="SUPFAM" id="SSF53901">
    <property type="entry name" value="Thiolase-like"/>
    <property type="match status" value="2"/>
</dbReference>
<protein>
    <recommendedName>
        <fullName evidence="3">3-hydroxy-3-methylglutaryl CoA synthase</fullName>
    </recommendedName>
</protein>
<dbReference type="EMBL" id="BMDW01000013">
    <property type="protein sequence ID" value="GGA51659.1"/>
    <property type="molecule type" value="Genomic_DNA"/>
</dbReference>
<evidence type="ECO:0000313" key="1">
    <source>
        <dbReference type="EMBL" id="GGA51659.1"/>
    </source>
</evidence>
<evidence type="ECO:0008006" key="3">
    <source>
        <dbReference type="Google" id="ProtNLM"/>
    </source>
</evidence>
<gene>
    <name evidence="1" type="ORF">GCM10011395_22490</name>
</gene>